<evidence type="ECO:0000256" key="9">
    <source>
        <dbReference type="PROSITE-ProRule" id="PRU00042"/>
    </source>
</evidence>
<evidence type="ECO:0000313" key="12">
    <source>
        <dbReference type="EMBL" id="OJZ90470.1"/>
    </source>
</evidence>
<dbReference type="SMART" id="SM00355">
    <property type="entry name" value="ZnF_C2H2"/>
    <property type="match status" value="2"/>
</dbReference>
<keyword evidence="5" id="KW-0862">Zinc</keyword>
<keyword evidence="2" id="KW-0479">Metal-binding</keyword>
<evidence type="ECO:0000313" key="13">
    <source>
        <dbReference type="Proteomes" id="UP000184063"/>
    </source>
</evidence>
<evidence type="ECO:0000256" key="7">
    <source>
        <dbReference type="ARBA" id="ARBA00023163"/>
    </source>
</evidence>
<feature type="compositionally biased region" description="Basic and acidic residues" evidence="10">
    <location>
        <begin position="299"/>
        <end position="318"/>
    </location>
</feature>
<feature type="domain" description="C2H2-type" evidence="11">
    <location>
        <begin position="77"/>
        <end position="104"/>
    </location>
</feature>
<dbReference type="InterPro" id="IPR007219">
    <property type="entry name" value="XnlR_reg_dom"/>
</dbReference>
<evidence type="ECO:0000256" key="3">
    <source>
        <dbReference type="ARBA" id="ARBA00022737"/>
    </source>
</evidence>
<evidence type="ECO:0000256" key="5">
    <source>
        <dbReference type="ARBA" id="ARBA00022833"/>
    </source>
</evidence>
<sequence length="899" mass="101338">MMLSLYTTSFLSKQQLTDRVGERQLIGQYLVSPIGEVATSYLYTPVIPSPPNDLMLSQSPSQPSRGSRRSSAGAKTRVCVHCGRSFRRTEHLERHVRTHTKEKPYICFCGSAFTRRDLLKRHTTIAHQSTSGLVSPNSQPDHEALDHANRAGTSEPTTIPPNYNNVQPTPRPDVPIPMPPIAEQWAGQQRGPYIEQDRNAVLNTGTSNAGELGAHAGAVGHDAEILEAAQLLLPGNYRHAPPPAQPIPYLHEELNHFQDFTHFLDSIGLPSEWVPAFGDMSQIQNPVSTEQPEFSRSSGEQHESSSRPRQSERSRADSPFRSWLPSVPPGDQSFASVSDYEPPQISKSPISLKVTEEQRQRLAASLDEFRYLIPDFVLPSRHTLTRYLTSFFSGFHTHLPFLHVPTFRVNDRAPELILALMTIGAQYRFEHRNAERLFYAAKAIVLYRLSKESSLPPFNSILQIPLNSIRDSSQRSGQDPLLSSPEFAAGMNAWRRIETIRTLLALMGYSTWEKAELVQEAFGLQNLLVRCLRELGLMENITVAPRHSPLQWHEWAEEESIRRTRFISFCFVHVHSIAYNIYPVLRSSEVHLRLPCSTPEWKAATAHDWEAAQKEVDSQQLFFQDALALLLQPSRNPVLLDPIPAPLGNYILLHGLLQRIHLVSELSIPNGDQSFSLPTEELNKLERALRSWTSVWQQAPESSLDPHNENGPIPFTSSSLLGLAYVRLSLNLGPHRQLETRDPYRIATAIHRSPRPGRSYRLTPALIYSAHALSIPVRLGIDHVARSQAFFWSVRHSLASLECAVLLSKWLMSLAETGSSQALSENENRILHWTRCIVQEAYESMDLEDGESFPSQDPGSLGLAVIKLWARLFRKNTQWPFINVLGESLERYLAFIQPG</sequence>
<dbReference type="Proteomes" id="UP000184063">
    <property type="component" value="Unassembled WGS sequence"/>
</dbReference>
<dbReference type="SUPFAM" id="SSF57667">
    <property type="entry name" value="beta-beta-alpha zinc fingers"/>
    <property type="match status" value="1"/>
</dbReference>
<gene>
    <name evidence="12" type="ORF">ASPFODRAFT_56763</name>
</gene>
<feature type="region of interest" description="Disordered" evidence="10">
    <location>
        <begin position="286"/>
        <end position="329"/>
    </location>
</feature>
<dbReference type="GO" id="GO:0008270">
    <property type="term" value="F:zinc ion binding"/>
    <property type="evidence" value="ECO:0007669"/>
    <property type="project" value="UniProtKB-KW"/>
</dbReference>
<dbReference type="OrthoDB" id="654211at2759"/>
<dbReference type="CDD" id="cd12148">
    <property type="entry name" value="fungal_TF_MHR"/>
    <property type="match status" value="1"/>
</dbReference>
<dbReference type="PANTHER" id="PTHR40626">
    <property type="entry name" value="MIP31509P"/>
    <property type="match status" value="1"/>
</dbReference>
<evidence type="ECO:0000256" key="10">
    <source>
        <dbReference type="SAM" id="MobiDB-lite"/>
    </source>
</evidence>
<feature type="region of interest" description="Disordered" evidence="10">
    <location>
        <begin position="53"/>
        <end position="75"/>
    </location>
</feature>
<evidence type="ECO:0000259" key="11">
    <source>
        <dbReference type="PROSITE" id="PS50157"/>
    </source>
</evidence>
<dbReference type="Pfam" id="PF04082">
    <property type="entry name" value="Fungal_trans"/>
    <property type="match status" value="1"/>
</dbReference>
<dbReference type="GO" id="GO:0000785">
    <property type="term" value="C:chromatin"/>
    <property type="evidence" value="ECO:0007669"/>
    <property type="project" value="TreeGrafter"/>
</dbReference>
<dbReference type="AlphaFoldDB" id="A0A1M3TUG4"/>
<comment type="subcellular location">
    <subcellularLocation>
        <location evidence="1">Nucleus</location>
    </subcellularLocation>
</comment>
<protein>
    <recommendedName>
        <fullName evidence="11">C2H2-type domain-containing protein</fullName>
    </recommendedName>
</protein>
<accession>A0A1M3TUG4</accession>
<dbReference type="InterPro" id="IPR036236">
    <property type="entry name" value="Znf_C2H2_sf"/>
</dbReference>
<dbReference type="InterPro" id="IPR051059">
    <property type="entry name" value="VerF-like"/>
</dbReference>
<dbReference type="EMBL" id="KV878237">
    <property type="protein sequence ID" value="OJZ90470.1"/>
    <property type="molecule type" value="Genomic_DNA"/>
</dbReference>
<dbReference type="PROSITE" id="PS50157">
    <property type="entry name" value="ZINC_FINGER_C2H2_2"/>
    <property type="match status" value="1"/>
</dbReference>
<keyword evidence="3" id="KW-0677">Repeat</keyword>
<keyword evidence="7" id="KW-0804">Transcription</keyword>
<proteinExistence type="predicted"/>
<keyword evidence="6" id="KW-0805">Transcription regulation</keyword>
<evidence type="ECO:0000256" key="2">
    <source>
        <dbReference type="ARBA" id="ARBA00022723"/>
    </source>
</evidence>
<dbReference type="PROSITE" id="PS00028">
    <property type="entry name" value="ZINC_FINGER_C2H2_1"/>
    <property type="match status" value="1"/>
</dbReference>
<dbReference type="GO" id="GO:0006351">
    <property type="term" value="P:DNA-templated transcription"/>
    <property type="evidence" value="ECO:0007669"/>
    <property type="project" value="InterPro"/>
</dbReference>
<evidence type="ECO:0000256" key="8">
    <source>
        <dbReference type="ARBA" id="ARBA00023242"/>
    </source>
</evidence>
<evidence type="ECO:0000256" key="1">
    <source>
        <dbReference type="ARBA" id="ARBA00004123"/>
    </source>
</evidence>
<dbReference type="VEuPathDB" id="FungiDB:ASPFODRAFT_56763"/>
<evidence type="ECO:0000256" key="4">
    <source>
        <dbReference type="ARBA" id="ARBA00022771"/>
    </source>
</evidence>
<organism evidence="12 13">
    <name type="scientific">Aspergillus luchuensis (strain CBS 106.47)</name>
    <dbReference type="NCBI Taxonomy" id="1137211"/>
    <lineage>
        <taxon>Eukaryota</taxon>
        <taxon>Fungi</taxon>
        <taxon>Dikarya</taxon>
        <taxon>Ascomycota</taxon>
        <taxon>Pezizomycotina</taxon>
        <taxon>Eurotiomycetes</taxon>
        <taxon>Eurotiomycetidae</taxon>
        <taxon>Eurotiales</taxon>
        <taxon>Aspergillaceae</taxon>
        <taxon>Aspergillus</taxon>
        <taxon>Aspergillus subgen. Circumdati</taxon>
    </lineage>
</organism>
<dbReference type="GO" id="GO:0000981">
    <property type="term" value="F:DNA-binding transcription factor activity, RNA polymerase II-specific"/>
    <property type="evidence" value="ECO:0007669"/>
    <property type="project" value="InterPro"/>
</dbReference>
<reference evidence="13" key="1">
    <citation type="journal article" date="2017" name="Genome Biol.">
        <title>Comparative genomics reveals high biological diversity and specific adaptations in the industrially and medically important fungal genus Aspergillus.</title>
        <authorList>
            <person name="de Vries R.P."/>
            <person name="Riley R."/>
            <person name="Wiebenga A."/>
            <person name="Aguilar-Osorio G."/>
            <person name="Amillis S."/>
            <person name="Uchima C.A."/>
            <person name="Anderluh G."/>
            <person name="Asadollahi M."/>
            <person name="Askin M."/>
            <person name="Barry K."/>
            <person name="Battaglia E."/>
            <person name="Bayram O."/>
            <person name="Benocci T."/>
            <person name="Braus-Stromeyer S.A."/>
            <person name="Caldana C."/>
            <person name="Canovas D."/>
            <person name="Cerqueira G.C."/>
            <person name="Chen F."/>
            <person name="Chen W."/>
            <person name="Choi C."/>
            <person name="Clum A."/>
            <person name="Dos Santos R.A."/>
            <person name="Damasio A.R."/>
            <person name="Diallinas G."/>
            <person name="Emri T."/>
            <person name="Fekete E."/>
            <person name="Flipphi M."/>
            <person name="Freyberg S."/>
            <person name="Gallo A."/>
            <person name="Gournas C."/>
            <person name="Habgood R."/>
            <person name="Hainaut M."/>
            <person name="Harispe M.L."/>
            <person name="Henrissat B."/>
            <person name="Hilden K.S."/>
            <person name="Hope R."/>
            <person name="Hossain A."/>
            <person name="Karabika E."/>
            <person name="Karaffa L."/>
            <person name="Karanyi Z."/>
            <person name="Krasevec N."/>
            <person name="Kuo A."/>
            <person name="Kusch H."/>
            <person name="LaButti K."/>
            <person name="Lagendijk E.L."/>
            <person name="Lapidus A."/>
            <person name="Levasseur A."/>
            <person name="Lindquist E."/>
            <person name="Lipzen A."/>
            <person name="Logrieco A.F."/>
            <person name="MacCabe A."/>
            <person name="Maekelae M.R."/>
            <person name="Malavazi I."/>
            <person name="Melin P."/>
            <person name="Meyer V."/>
            <person name="Mielnichuk N."/>
            <person name="Miskei M."/>
            <person name="Molnar A.P."/>
            <person name="Mule G."/>
            <person name="Ngan C.Y."/>
            <person name="Orejas M."/>
            <person name="Orosz E."/>
            <person name="Ouedraogo J.P."/>
            <person name="Overkamp K.M."/>
            <person name="Park H.-S."/>
            <person name="Perrone G."/>
            <person name="Piumi F."/>
            <person name="Punt P.J."/>
            <person name="Ram A.F."/>
            <person name="Ramon A."/>
            <person name="Rauscher S."/>
            <person name="Record E."/>
            <person name="Riano-Pachon D.M."/>
            <person name="Robert V."/>
            <person name="Roehrig J."/>
            <person name="Ruller R."/>
            <person name="Salamov A."/>
            <person name="Salih N.S."/>
            <person name="Samson R.A."/>
            <person name="Sandor E."/>
            <person name="Sanguinetti M."/>
            <person name="Schuetze T."/>
            <person name="Sepcic K."/>
            <person name="Shelest E."/>
            <person name="Sherlock G."/>
            <person name="Sophianopoulou V."/>
            <person name="Squina F.M."/>
            <person name="Sun H."/>
            <person name="Susca A."/>
            <person name="Todd R.B."/>
            <person name="Tsang A."/>
            <person name="Unkles S.E."/>
            <person name="van de Wiele N."/>
            <person name="van Rossen-Uffink D."/>
            <person name="Oliveira J.V."/>
            <person name="Vesth T.C."/>
            <person name="Visser J."/>
            <person name="Yu J.-H."/>
            <person name="Zhou M."/>
            <person name="Andersen M.R."/>
            <person name="Archer D.B."/>
            <person name="Baker S.E."/>
            <person name="Benoit I."/>
            <person name="Brakhage A.A."/>
            <person name="Braus G.H."/>
            <person name="Fischer R."/>
            <person name="Frisvad J.C."/>
            <person name="Goldman G.H."/>
            <person name="Houbraken J."/>
            <person name="Oakley B."/>
            <person name="Pocsi I."/>
            <person name="Scazzocchio C."/>
            <person name="Seiboth B."/>
            <person name="vanKuyk P.A."/>
            <person name="Wortman J."/>
            <person name="Dyer P.S."/>
            <person name="Grigoriev I.V."/>
        </authorList>
    </citation>
    <scope>NUCLEOTIDE SEQUENCE [LARGE SCALE GENOMIC DNA]</scope>
    <source>
        <strain evidence="13">CBS 106.47</strain>
    </source>
</reference>
<dbReference type="InterPro" id="IPR013087">
    <property type="entry name" value="Znf_C2H2_type"/>
</dbReference>
<dbReference type="Pfam" id="PF00096">
    <property type="entry name" value="zf-C2H2"/>
    <property type="match status" value="1"/>
</dbReference>
<keyword evidence="8" id="KW-0539">Nucleus</keyword>
<keyword evidence="4 9" id="KW-0863">Zinc-finger</keyword>
<dbReference type="GO" id="GO:0000978">
    <property type="term" value="F:RNA polymerase II cis-regulatory region sequence-specific DNA binding"/>
    <property type="evidence" value="ECO:0007669"/>
    <property type="project" value="InterPro"/>
</dbReference>
<feature type="compositionally biased region" description="Low complexity" evidence="10">
    <location>
        <begin position="57"/>
        <end position="74"/>
    </location>
</feature>
<dbReference type="PANTHER" id="PTHR40626:SF10">
    <property type="entry name" value="C2H2-TYPE DOMAIN-CONTAINING PROTEIN"/>
    <property type="match status" value="1"/>
</dbReference>
<dbReference type="FunFam" id="3.30.160.60:FF:002343">
    <property type="entry name" value="Zinc finger protein 33A"/>
    <property type="match status" value="1"/>
</dbReference>
<dbReference type="GO" id="GO:0005634">
    <property type="term" value="C:nucleus"/>
    <property type="evidence" value="ECO:0007669"/>
    <property type="project" value="UniProtKB-SubCell"/>
</dbReference>
<dbReference type="Gene3D" id="3.30.160.60">
    <property type="entry name" value="Classic Zinc Finger"/>
    <property type="match status" value="2"/>
</dbReference>
<name>A0A1M3TUG4_ASPLC</name>
<evidence type="ECO:0000256" key="6">
    <source>
        <dbReference type="ARBA" id="ARBA00023015"/>
    </source>
</evidence>